<protein>
    <submittedName>
        <fullName evidence="2">Uncharacterized protein</fullName>
    </submittedName>
</protein>
<proteinExistence type="predicted"/>
<dbReference type="EMBL" id="WTPW01001653">
    <property type="protein sequence ID" value="KAF0424466.1"/>
    <property type="molecule type" value="Genomic_DNA"/>
</dbReference>
<feature type="transmembrane region" description="Helical" evidence="1">
    <location>
        <begin position="20"/>
        <end position="40"/>
    </location>
</feature>
<evidence type="ECO:0000313" key="3">
    <source>
        <dbReference type="Proteomes" id="UP000439903"/>
    </source>
</evidence>
<keyword evidence="1" id="KW-0812">Transmembrane</keyword>
<comment type="caution">
    <text evidence="2">The sequence shown here is derived from an EMBL/GenBank/DDBJ whole genome shotgun (WGS) entry which is preliminary data.</text>
</comment>
<dbReference type="Proteomes" id="UP000439903">
    <property type="component" value="Unassembled WGS sequence"/>
</dbReference>
<keyword evidence="1" id="KW-1133">Transmembrane helix</keyword>
<reference evidence="2 3" key="1">
    <citation type="journal article" date="2019" name="Environ. Microbiol.">
        <title>At the nexus of three kingdoms: the genome of the mycorrhizal fungus Gigaspora margarita provides insights into plant, endobacterial and fungal interactions.</title>
        <authorList>
            <person name="Venice F."/>
            <person name="Ghignone S."/>
            <person name="Salvioli di Fossalunga A."/>
            <person name="Amselem J."/>
            <person name="Novero M."/>
            <person name="Xianan X."/>
            <person name="Sedzielewska Toro K."/>
            <person name="Morin E."/>
            <person name="Lipzen A."/>
            <person name="Grigoriev I.V."/>
            <person name="Henrissat B."/>
            <person name="Martin F.M."/>
            <person name="Bonfante P."/>
        </authorList>
    </citation>
    <scope>NUCLEOTIDE SEQUENCE [LARGE SCALE GENOMIC DNA]</scope>
    <source>
        <strain evidence="2 3">BEG34</strain>
    </source>
</reference>
<dbReference type="AlphaFoldDB" id="A0A8H3X8U1"/>
<evidence type="ECO:0000256" key="1">
    <source>
        <dbReference type="SAM" id="Phobius"/>
    </source>
</evidence>
<evidence type="ECO:0000313" key="2">
    <source>
        <dbReference type="EMBL" id="KAF0424466.1"/>
    </source>
</evidence>
<sequence length="84" mass="9464">MDVARIKRYFWANKANKGKILFLLFHQISGSLLDLASGYLRYCDTSSSSNSTTSLFNPPKLKTLAKKLSSSNVSFLLVMLDTWL</sequence>
<gene>
    <name evidence="2" type="ORF">F8M41_006613</name>
</gene>
<keyword evidence="3" id="KW-1185">Reference proteome</keyword>
<keyword evidence="1" id="KW-0472">Membrane</keyword>
<accession>A0A8H3X8U1</accession>
<organism evidence="2 3">
    <name type="scientific">Gigaspora margarita</name>
    <dbReference type="NCBI Taxonomy" id="4874"/>
    <lineage>
        <taxon>Eukaryota</taxon>
        <taxon>Fungi</taxon>
        <taxon>Fungi incertae sedis</taxon>
        <taxon>Mucoromycota</taxon>
        <taxon>Glomeromycotina</taxon>
        <taxon>Glomeromycetes</taxon>
        <taxon>Diversisporales</taxon>
        <taxon>Gigasporaceae</taxon>
        <taxon>Gigaspora</taxon>
    </lineage>
</organism>
<name>A0A8H3X8U1_GIGMA</name>